<keyword evidence="1" id="KW-0175">Coiled coil</keyword>
<reference evidence="3 4" key="1">
    <citation type="journal article" date="2016" name="Sci. Rep.">
        <title>The Dendrobium catenatum Lindl. genome sequence provides insights into polysaccharide synthase, floral development and adaptive evolution.</title>
        <authorList>
            <person name="Zhang G.Q."/>
            <person name="Xu Q."/>
            <person name="Bian C."/>
            <person name="Tsai W.C."/>
            <person name="Yeh C.M."/>
            <person name="Liu K.W."/>
            <person name="Yoshida K."/>
            <person name="Zhang L.S."/>
            <person name="Chang S.B."/>
            <person name="Chen F."/>
            <person name="Shi Y."/>
            <person name="Su Y.Y."/>
            <person name="Zhang Y.Q."/>
            <person name="Chen L.J."/>
            <person name="Yin Y."/>
            <person name="Lin M."/>
            <person name="Huang H."/>
            <person name="Deng H."/>
            <person name="Wang Z.W."/>
            <person name="Zhu S.L."/>
            <person name="Zhao X."/>
            <person name="Deng C."/>
            <person name="Niu S.C."/>
            <person name="Huang J."/>
            <person name="Wang M."/>
            <person name="Liu G.H."/>
            <person name="Yang H.J."/>
            <person name="Xiao X.J."/>
            <person name="Hsiao Y.Y."/>
            <person name="Wu W.L."/>
            <person name="Chen Y.Y."/>
            <person name="Mitsuda N."/>
            <person name="Ohme-Takagi M."/>
            <person name="Luo Y.B."/>
            <person name="Van de Peer Y."/>
            <person name="Liu Z.J."/>
        </authorList>
    </citation>
    <scope>NUCLEOTIDE SEQUENCE [LARGE SCALE GENOMIC DNA]</scope>
    <source>
        <tissue evidence="3">The whole plant</tissue>
    </source>
</reference>
<dbReference type="AlphaFoldDB" id="A0A2I0W257"/>
<dbReference type="EMBL" id="KZ503010">
    <property type="protein sequence ID" value="PKU69708.1"/>
    <property type="molecule type" value="Genomic_DNA"/>
</dbReference>
<feature type="coiled-coil region" evidence="1">
    <location>
        <begin position="102"/>
        <end position="161"/>
    </location>
</feature>
<evidence type="ECO:0000256" key="2">
    <source>
        <dbReference type="SAM" id="MobiDB-lite"/>
    </source>
</evidence>
<reference evidence="3 4" key="2">
    <citation type="journal article" date="2017" name="Nature">
        <title>The Apostasia genome and the evolution of orchids.</title>
        <authorList>
            <person name="Zhang G.Q."/>
            <person name="Liu K.W."/>
            <person name="Li Z."/>
            <person name="Lohaus R."/>
            <person name="Hsiao Y.Y."/>
            <person name="Niu S.C."/>
            <person name="Wang J.Y."/>
            <person name="Lin Y.C."/>
            <person name="Xu Q."/>
            <person name="Chen L.J."/>
            <person name="Yoshida K."/>
            <person name="Fujiwara S."/>
            <person name="Wang Z.W."/>
            <person name="Zhang Y.Q."/>
            <person name="Mitsuda N."/>
            <person name="Wang M."/>
            <person name="Liu G.H."/>
            <person name="Pecoraro L."/>
            <person name="Huang H.X."/>
            <person name="Xiao X.J."/>
            <person name="Lin M."/>
            <person name="Wu X.Y."/>
            <person name="Wu W.L."/>
            <person name="Chen Y.Y."/>
            <person name="Chang S.B."/>
            <person name="Sakamoto S."/>
            <person name="Ohme-Takagi M."/>
            <person name="Yagi M."/>
            <person name="Zeng S.J."/>
            <person name="Shen C.Y."/>
            <person name="Yeh C.M."/>
            <person name="Luo Y.B."/>
            <person name="Tsai W.C."/>
            <person name="Van de Peer Y."/>
            <person name="Liu Z.J."/>
        </authorList>
    </citation>
    <scope>NUCLEOTIDE SEQUENCE [LARGE SCALE GENOMIC DNA]</scope>
    <source>
        <tissue evidence="3">The whole plant</tissue>
    </source>
</reference>
<evidence type="ECO:0000256" key="1">
    <source>
        <dbReference type="SAM" id="Coils"/>
    </source>
</evidence>
<evidence type="ECO:0000313" key="3">
    <source>
        <dbReference type="EMBL" id="PKU69708.1"/>
    </source>
</evidence>
<organism evidence="3 4">
    <name type="scientific">Dendrobium catenatum</name>
    <dbReference type="NCBI Taxonomy" id="906689"/>
    <lineage>
        <taxon>Eukaryota</taxon>
        <taxon>Viridiplantae</taxon>
        <taxon>Streptophyta</taxon>
        <taxon>Embryophyta</taxon>
        <taxon>Tracheophyta</taxon>
        <taxon>Spermatophyta</taxon>
        <taxon>Magnoliopsida</taxon>
        <taxon>Liliopsida</taxon>
        <taxon>Asparagales</taxon>
        <taxon>Orchidaceae</taxon>
        <taxon>Epidendroideae</taxon>
        <taxon>Malaxideae</taxon>
        <taxon>Dendrobiinae</taxon>
        <taxon>Dendrobium</taxon>
    </lineage>
</organism>
<accession>A0A2I0W257</accession>
<proteinExistence type="predicted"/>
<feature type="coiled-coil region" evidence="1">
    <location>
        <begin position="190"/>
        <end position="224"/>
    </location>
</feature>
<feature type="region of interest" description="Disordered" evidence="2">
    <location>
        <begin position="296"/>
        <end position="321"/>
    </location>
</feature>
<name>A0A2I0W257_9ASPA</name>
<dbReference type="Proteomes" id="UP000233837">
    <property type="component" value="Unassembled WGS sequence"/>
</dbReference>
<evidence type="ECO:0000313" key="4">
    <source>
        <dbReference type="Proteomes" id="UP000233837"/>
    </source>
</evidence>
<protein>
    <submittedName>
        <fullName evidence="3">Uncharacterized protein</fullName>
    </submittedName>
</protein>
<dbReference type="OrthoDB" id="759998at2759"/>
<sequence length="321" mass="37030">MADATMTTSHMCYMCRQRVNPVLEPELKCLFCDCGFVKEIAGREATESEDAGSGNESDTQASKKKRAKKMLTVTGKGHHVSPSKSHILEDVLKHQYVGSRRIEELKLRYMNVEIELTKILDDWNNEFMKIKYIQEKYKKMYDDKINEMKLMEEQLIECRAELAIMKASASLHNQQMNRLHIKLVDTQTMINQYVKDQQILEEKIAAIENENERLQSLLSEKEAKFKLEQSPSRVIEEFKKSIAFKIIVQDEVQKARDHIYDVEVKALELESMEKGFIRGFLKGVRLVQRKTGVEVEGLTPSQASRDSSSDSDDDEIESELP</sequence>
<gene>
    <name evidence="3" type="ORF">MA16_Dca021068</name>
</gene>
<keyword evidence="4" id="KW-1185">Reference proteome</keyword>
<feature type="compositionally biased region" description="Acidic residues" evidence="2">
    <location>
        <begin position="309"/>
        <end position="321"/>
    </location>
</feature>
<feature type="region of interest" description="Disordered" evidence="2">
    <location>
        <begin position="45"/>
        <end position="67"/>
    </location>
</feature>